<name>A0A2M8QAD6_9CHLR</name>
<proteinExistence type="predicted"/>
<dbReference type="Gene3D" id="3.10.450.50">
    <property type="match status" value="1"/>
</dbReference>
<dbReference type="InterPro" id="IPR032710">
    <property type="entry name" value="NTF2-like_dom_sf"/>
</dbReference>
<dbReference type="GO" id="GO:0030638">
    <property type="term" value="P:polyketide metabolic process"/>
    <property type="evidence" value="ECO:0007669"/>
    <property type="project" value="InterPro"/>
</dbReference>
<dbReference type="EMBL" id="PGTN01000101">
    <property type="protein sequence ID" value="PJF46742.1"/>
    <property type="molecule type" value="Genomic_DNA"/>
</dbReference>
<reference evidence="1 2" key="1">
    <citation type="submission" date="2017-11" db="EMBL/GenBank/DDBJ databases">
        <title>Evolution of Phototrophy in the Chloroflexi Phylum Driven by Horizontal Gene Transfer.</title>
        <authorList>
            <person name="Ward L.M."/>
            <person name="Hemp J."/>
            <person name="Shih P.M."/>
            <person name="Mcglynn S.E."/>
            <person name="Fischer W."/>
        </authorList>
    </citation>
    <scope>NUCLEOTIDE SEQUENCE [LARGE SCALE GENOMIC DNA]</scope>
    <source>
        <strain evidence="1">JP3_7</strain>
    </source>
</reference>
<evidence type="ECO:0000313" key="1">
    <source>
        <dbReference type="EMBL" id="PJF46742.1"/>
    </source>
</evidence>
<dbReference type="Pfam" id="PF07366">
    <property type="entry name" value="SnoaL"/>
    <property type="match status" value="1"/>
</dbReference>
<gene>
    <name evidence="1" type="ORF">CUN48_12245</name>
</gene>
<sequence>MHQQPSRVQSGQPSIRRRIIQEVDPQEYKRIRKLWIDHSRAEDARDIPGLIATLSESCVYELIPTGQRWEGHDGARDFYLTFLGAFPDVHFEVYDVVIGPQGVAEFANMTGTHLGPWAGLEATGRPVNVKIIIYFPWNRAAQKFDGERVYFDMAEMMRQLQ</sequence>
<evidence type="ECO:0000313" key="2">
    <source>
        <dbReference type="Proteomes" id="UP000230790"/>
    </source>
</evidence>
<dbReference type="SUPFAM" id="SSF54427">
    <property type="entry name" value="NTF2-like"/>
    <property type="match status" value="1"/>
</dbReference>
<accession>A0A2M8QAD6</accession>
<dbReference type="InterPro" id="IPR009959">
    <property type="entry name" value="Cyclase_SnoaL-like"/>
</dbReference>
<organism evidence="1 2">
    <name type="scientific">Candidatus Thermofonsia Clade 3 bacterium</name>
    <dbReference type="NCBI Taxonomy" id="2364212"/>
    <lineage>
        <taxon>Bacteria</taxon>
        <taxon>Bacillati</taxon>
        <taxon>Chloroflexota</taxon>
        <taxon>Candidatus Thermofontia</taxon>
        <taxon>Candidatus Thermofonsia Clade 3</taxon>
    </lineage>
</organism>
<evidence type="ECO:0008006" key="3">
    <source>
        <dbReference type="Google" id="ProtNLM"/>
    </source>
</evidence>
<protein>
    <recommendedName>
        <fullName evidence="3">Ester cyclase</fullName>
    </recommendedName>
</protein>
<comment type="caution">
    <text evidence="1">The sequence shown here is derived from an EMBL/GenBank/DDBJ whole genome shotgun (WGS) entry which is preliminary data.</text>
</comment>
<dbReference type="Proteomes" id="UP000230790">
    <property type="component" value="Unassembled WGS sequence"/>
</dbReference>
<dbReference type="AlphaFoldDB" id="A0A2M8QAD6"/>